<keyword evidence="1" id="KW-0812">Transmembrane</keyword>
<evidence type="ECO:0000256" key="1">
    <source>
        <dbReference type="SAM" id="Phobius"/>
    </source>
</evidence>
<dbReference type="RefSeq" id="WP_131838941.1">
    <property type="nucleotide sequence ID" value="NZ_SLWB01000005.1"/>
</dbReference>
<reference evidence="2 3" key="1">
    <citation type="submission" date="2019-03" db="EMBL/GenBank/DDBJ databases">
        <title>Genomic Encyclopedia of Archaeal and Bacterial Type Strains, Phase II (KMG-II): from individual species to whole genera.</title>
        <authorList>
            <person name="Goeker M."/>
        </authorList>
    </citation>
    <scope>NUCLEOTIDE SEQUENCE [LARGE SCALE GENOMIC DNA]</scope>
    <source>
        <strain evidence="2 3">RL-C</strain>
    </source>
</reference>
<keyword evidence="1" id="KW-0472">Membrane</keyword>
<dbReference type="OrthoDB" id="9859547at2"/>
<sequence>MLSDDKFLHDILSNGIEQPSSSFTSKVMKELAKAQVKKEKQVEIPSVIVWMAVLFPIFALTISLEPIYKQVSMVLQIFGLDKVLTQEAIGYASVGILIFSLIDIVLIKWFVKNDKRENSKGGAFLSI</sequence>
<feature type="transmembrane region" description="Helical" evidence="1">
    <location>
        <begin position="47"/>
        <end position="68"/>
    </location>
</feature>
<keyword evidence="1" id="KW-1133">Transmembrane helix</keyword>
<gene>
    <name evidence="2" type="ORF">CLV25_105129</name>
</gene>
<dbReference type="AlphaFoldDB" id="A0A4R2EL34"/>
<feature type="transmembrane region" description="Helical" evidence="1">
    <location>
        <begin position="88"/>
        <end position="111"/>
    </location>
</feature>
<proteinExistence type="predicted"/>
<keyword evidence="3" id="KW-1185">Reference proteome</keyword>
<accession>A0A4R2EL34</accession>
<protein>
    <submittedName>
        <fullName evidence="2">Uncharacterized protein</fullName>
    </submittedName>
</protein>
<evidence type="ECO:0000313" key="3">
    <source>
        <dbReference type="Proteomes" id="UP000294830"/>
    </source>
</evidence>
<comment type="caution">
    <text evidence="2">The sequence shown here is derived from an EMBL/GenBank/DDBJ whole genome shotgun (WGS) entry which is preliminary data.</text>
</comment>
<organism evidence="2 3">
    <name type="scientific">Acetobacteroides hydrogenigenes</name>
    <dbReference type="NCBI Taxonomy" id="979970"/>
    <lineage>
        <taxon>Bacteria</taxon>
        <taxon>Pseudomonadati</taxon>
        <taxon>Bacteroidota</taxon>
        <taxon>Bacteroidia</taxon>
        <taxon>Bacteroidales</taxon>
        <taxon>Rikenellaceae</taxon>
        <taxon>Acetobacteroides</taxon>
    </lineage>
</organism>
<name>A0A4R2EL34_9BACT</name>
<evidence type="ECO:0000313" key="2">
    <source>
        <dbReference type="EMBL" id="TCN68927.1"/>
    </source>
</evidence>
<dbReference type="EMBL" id="SLWB01000005">
    <property type="protein sequence ID" value="TCN68927.1"/>
    <property type="molecule type" value="Genomic_DNA"/>
</dbReference>
<dbReference type="Proteomes" id="UP000294830">
    <property type="component" value="Unassembled WGS sequence"/>
</dbReference>